<evidence type="ECO:0000313" key="3">
    <source>
        <dbReference type="Proteomes" id="UP000190831"/>
    </source>
</evidence>
<keyword evidence="3" id="KW-1185">Reference proteome</keyword>
<reference evidence="2 3" key="1">
    <citation type="submission" date="2016-03" db="EMBL/GenBank/DDBJ databases">
        <authorList>
            <person name="Devillers H."/>
        </authorList>
    </citation>
    <scope>NUCLEOTIDE SEQUENCE [LARGE SCALE GENOMIC DNA]</scope>
    <source>
        <strain evidence="2">CBS 6772</strain>
    </source>
</reference>
<proteinExistence type="predicted"/>
<dbReference type="GO" id="GO:0000725">
    <property type="term" value="P:recombinational repair"/>
    <property type="evidence" value="ECO:0007669"/>
    <property type="project" value="InterPro"/>
</dbReference>
<feature type="compositionally biased region" description="Basic and acidic residues" evidence="1">
    <location>
        <begin position="497"/>
        <end position="522"/>
    </location>
</feature>
<dbReference type="PANTHER" id="PTHR15237:SF0">
    <property type="entry name" value="CELL CYCLE CHECKPOINT CONTROL PROTEIN"/>
    <property type="match status" value="1"/>
</dbReference>
<dbReference type="GO" id="GO:0030896">
    <property type="term" value="C:checkpoint clamp complex"/>
    <property type="evidence" value="ECO:0007669"/>
    <property type="project" value="InterPro"/>
</dbReference>
<dbReference type="GO" id="GO:0031573">
    <property type="term" value="P:mitotic intra-S DNA damage checkpoint signaling"/>
    <property type="evidence" value="ECO:0007669"/>
    <property type="project" value="InterPro"/>
</dbReference>
<feature type="compositionally biased region" description="Polar residues" evidence="1">
    <location>
        <begin position="459"/>
        <end position="470"/>
    </location>
</feature>
<evidence type="ECO:0000256" key="1">
    <source>
        <dbReference type="SAM" id="MobiDB-lite"/>
    </source>
</evidence>
<dbReference type="InterPro" id="IPR046938">
    <property type="entry name" value="DNA_clamp_sf"/>
</dbReference>
<dbReference type="PRINTS" id="PR02063">
    <property type="entry name" value="DNADAMAGECP1"/>
</dbReference>
<dbReference type="STRING" id="4955.A0A1G4M9U2"/>
<dbReference type="GO" id="GO:0000076">
    <property type="term" value="P:DNA replication checkpoint signaling"/>
    <property type="evidence" value="ECO:0007669"/>
    <property type="project" value="TreeGrafter"/>
</dbReference>
<dbReference type="Proteomes" id="UP000190831">
    <property type="component" value="Chromosome C"/>
</dbReference>
<feature type="region of interest" description="Disordered" evidence="1">
    <location>
        <begin position="372"/>
        <end position="420"/>
    </location>
</feature>
<feature type="region of interest" description="Disordered" evidence="1">
    <location>
        <begin position="438"/>
        <end position="546"/>
    </location>
</feature>
<accession>A0A1G4M9U2</accession>
<dbReference type="SUPFAM" id="SSF55979">
    <property type="entry name" value="DNA clamp"/>
    <property type="match status" value="1"/>
</dbReference>
<dbReference type="InterPro" id="IPR007268">
    <property type="entry name" value="Rad9/Ddc1"/>
</dbReference>
<dbReference type="Gene3D" id="3.70.10.10">
    <property type="match status" value="2"/>
</dbReference>
<gene>
    <name evidence="2" type="ORF">LAFE_0C05006G</name>
</gene>
<name>A0A1G4M9U2_LACFM</name>
<sequence length="546" mass="62363">MSFKAIITTSENQLVWRRTIQMLATLHDDIRFTITPRELIVWSMNSTDTSMCQVSFAKGFFEEYTFEPENIVFGEDGLQLVQDFNQDTHKLYSFKTNGRHLSILFRKPENDVMKDIVLLINNTEVCPETLANRLQIVIHTESMLIKEYAPSFIPIKFDPIVINLRYKRKFLNVYGTSSENQEEQLDPRLLDIFESTAKEVSNSYFNNDIVTNLRPNSELTLEDEINYLCCTNMLLKNFIDSCNSSATEEVKLEINVNRLCITAFTRGIYSKNNDVLRNAMRASNTVSTMDLEHYCLFTTAEDENTNHPSTKVVTFKMKDFRSFINLSSVWKTDMNIHLWFCHPGDPILMEMRKSNVCIELVQVSDAEQGNVIAPSKTFGPSKGSPLRETATKKLLSPRKSPLKKRSPLKSQLRDAPMSPLKPTALFVKDADADADVNVRWKNPIRGKKPVEESAEETSRPASQSNDSQLLATAERTRTTIGWGSKSADPAHMPSDSHLNRRDVLKREKIRYLQELSSKKPRVESQGNSDEEQFGPTQVDKPKGIFD</sequence>
<dbReference type="InterPro" id="IPR026217">
    <property type="entry name" value="Ddc1"/>
</dbReference>
<dbReference type="Pfam" id="PF04139">
    <property type="entry name" value="Rad9"/>
    <property type="match status" value="1"/>
</dbReference>
<dbReference type="GO" id="GO:0051321">
    <property type="term" value="P:meiotic cell cycle"/>
    <property type="evidence" value="ECO:0007669"/>
    <property type="project" value="InterPro"/>
</dbReference>
<organism evidence="2 3">
    <name type="scientific">Lachancea fermentati</name>
    <name type="common">Zygosaccharomyces fermentati</name>
    <dbReference type="NCBI Taxonomy" id="4955"/>
    <lineage>
        <taxon>Eukaryota</taxon>
        <taxon>Fungi</taxon>
        <taxon>Dikarya</taxon>
        <taxon>Ascomycota</taxon>
        <taxon>Saccharomycotina</taxon>
        <taxon>Saccharomycetes</taxon>
        <taxon>Saccharomycetales</taxon>
        <taxon>Saccharomycetaceae</taxon>
        <taxon>Lachancea</taxon>
    </lineage>
</organism>
<dbReference type="OMA" id="EHYCLFT"/>
<dbReference type="GO" id="GO:0071479">
    <property type="term" value="P:cellular response to ionizing radiation"/>
    <property type="evidence" value="ECO:0007669"/>
    <property type="project" value="TreeGrafter"/>
</dbReference>
<dbReference type="PANTHER" id="PTHR15237">
    <property type="entry name" value="DNA REPAIR PROTEIN RAD9"/>
    <property type="match status" value="1"/>
</dbReference>
<dbReference type="OrthoDB" id="3992718at2759"/>
<dbReference type="AlphaFoldDB" id="A0A1G4M9U2"/>
<evidence type="ECO:0000313" key="2">
    <source>
        <dbReference type="EMBL" id="SCW00475.1"/>
    </source>
</evidence>
<protein>
    <submittedName>
        <fullName evidence="2">LAFE_0C05006g1_1</fullName>
    </submittedName>
</protein>
<dbReference type="EMBL" id="LT598485">
    <property type="protein sequence ID" value="SCW00475.1"/>
    <property type="molecule type" value="Genomic_DNA"/>
</dbReference>